<reference evidence="2" key="2">
    <citation type="journal article" date="2015" name="Fish Shellfish Immunol.">
        <title>Early steps in the European eel (Anguilla anguilla)-Vibrio vulnificus interaction in the gills: Role of the RtxA13 toxin.</title>
        <authorList>
            <person name="Callol A."/>
            <person name="Pajuelo D."/>
            <person name="Ebbesson L."/>
            <person name="Teles M."/>
            <person name="MacKenzie S."/>
            <person name="Amaro C."/>
        </authorList>
    </citation>
    <scope>NUCLEOTIDE SEQUENCE</scope>
</reference>
<protein>
    <submittedName>
        <fullName evidence="2">Uncharacterized protein</fullName>
    </submittedName>
</protein>
<reference evidence="2" key="1">
    <citation type="submission" date="2014-11" db="EMBL/GenBank/DDBJ databases">
        <authorList>
            <person name="Amaro Gonzalez C."/>
        </authorList>
    </citation>
    <scope>NUCLEOTIDE SEQUENCE</scope>
</reference>
<name>A0A0E9RUA7_ANGAN</name>
<organism evidence="2">
    <name type="scientific">Anguilla anguilla</name>
    <name type="common">European freshwater eel</name>
    <name type="synonym">Muraena anguilla</name>
    <dbReference type="NCBI Taxonomy" id="7936"/>
    <lineage>
        <taxon>Eukaryota</taxon>
        <taxon>Metazoa</taxon>
        <taxon>Chordata</taxon>
        <taxon>Craniata</taxon>
        <taxon>Vertebrata</taxon>
        <taxon>Euteleostomi</taxon>
        <taxon>Actinopterygii</taxon>
        <taxon>Neopterygii</taxon>
        <taxon>Teleostei</taxon>
        <taxon>Anguilliformes</taxon>
        <taxon>Anguillidae</taxon>
        <taxon>Anguilla</taxon>
    </lineage>
</organism>
<proteinExistence type="predicted"/>
<dbReference type="EMBL" id="GBXM01076512">
    <property type="protein sequence ID" value="JAH32065.1"/>
    <property type="molecule type" value="Transcribed_RNA"/>
</dbReference>
<sequence length="27" mass="2862">MVTTPRSSFSLALFSPHSGPHTRSSSS</sequence>
<evidence type="ECO:0000313" key="2">
    <source>
        <dbReference type="EMBL" id="JAH32065.1"/>
    </source>
</evidence>
<feature type="compositionally biased region" description="Polar residues" evidence="1">
    <location>
        <begin position="1"/>
        <end position="10"/>
    </location>
</feature>
<feature type="region of interest" description="Disordered" evidence="1">
    <location>
        <begin position="1"/>
        <end position="27"/>
    </location>
</feature>
<accession>A0A0E9RUA7</accession>
<evidence type="ECO:0000256" key="1">
    <source>
        <dbReference type="SAM" id="MobiDB-lite"/>
    </source>
</evidence>
<dbReference type="AlphaFoldDB" id="A0A0E9RUA7"/>